<comment type="function">
    <text evidence="9">Catalyzes the phospholipid dependent N-acylation of the N-terminal cysteine of apolipoprotein, the last step in lipoprotein maturation.</text>
</comment>
<dbReference type="SUPFAM" id="SSF56317">
    <property type="entry name" value="Carbon-nitrogen hydrolase"/>
    <property type="match status" value="1"/>
</dbReference>
<comment type="caution">
    <text evidence="11">The sequence shown here is derived from an EMBL/GenBank/DDBJ whole genome shotgun (WGS) entry which is preliminary data.</text>
</comment>
<evidence type="ECO:0000256" key="2">
    <source>
        <dbReference type="ARBA" id="ARBA00010065"/>
    </source>
</evidence>
<evidence type="ECO:0000256" key="8">
    <source>
        <dbReference type="ARBA" id="ARBA00023315"/>
    </source>
</evidence>
<protein>
    <recommendedName>
        <fullName evidence="9">Apolipoprotein N-acyltransferase</fullName>
        <shortName evidence="9">ALP N-acyltransferase</shortName>
        <ecNumber evidence="9">2.3.1.269</ecNumber>
    </recommendedName>
</protein>
<feature type="transmembrane region" description="Helical" evidence="9">
    <location>
        <begin position="24"/>
        <end position="42"/>
    </location>
</feature>
<dbReference type="NCBIfam" id="TIGR00546">
    <property type="entry name" value="lnt"/>
    <property type="match status" value="1"/>
</dbReference>
<feature type="transmembrane region" description="Helical" evidence="9">
    <location>
        <begin position="515"/>
        <end position="535"/>
    </location>
</feature>
<dbReference type="AlphaFoldDB" id="A0A8J3CMJ1"/>
<dbReference type="PANTHER" id="PTHR38686:SF1">
    <property type="entry name" value="APOLIPOPROTEIN N-ACYLTRANSFERASE"/>
    <property type="match status" value="1"/>
</dbReference>
<dbReference type="InterPro" id="IPR036526">
    <property type="entry name" value="C-N_Hydrolase_sf"/>
</dbReference>
<dbReference type="Pfam" id="PF20154">
    <property type="entry name" value="LNT_N"/>
    <property type="match status" value="1"/>
</dbReference>
<evidence type="ECO:0000313" key="12">
    <source>
        <dbReference type="Proteomes" id="UP000614287"/>
    </source>
</evidence>
<evidence type="ECO:0000256" key="7">
    <source>
        <dbReference type="ARBA" id="ARBA00023136"/>
    </source>
</evidence>
<dbReference type="PANTHER" id="PTHR38686">
    <property type="entry name" value="APOLIPOPROTEIN N-ACYLTRANSFERASE"/>
    <property type="match status" value="1"/>
</dbReference>
<keyword evidence="7 9" id="KW-0472">Membrane</keyword>
<reference evidence="11" key="1">
    <citation type="journal article" date="2014" name="Int. J. Syst. Evol. Microbiol.">
        <title>Complete genome sequence of Corynebacterium casei LMG S-19264T (=DSM 44701T), isolated from a smear-ripened cheese.</title>
        <authorList>
            <consortium name="US DOE Joint Genome Institute (JGI-PGF)"/>
            <person name="Walter F."/>
            <person name="Albersmeier A."/>
            <person name="Kalinowski J."/>
            <person name="Ruckert C."/>
        </authorList>
    </citation>
    <scope>NUCLEOTIDE SEQUENCE</scope>
    <source>
        <strain evidence="11">KCTC 32501</strain>
    </source>
</reference>
<feature type="transmembrane region" description="Helical" evidence="9">
    <location>
        <begin position="80"/>
        <end position="103"/>
    </location>
</feature>
<dbReference type="UniPathway" id="UPA00666"/>
<organism evidence="11 12">
    <name type="scientific">Formosimonas limnophila</name>
    <dbReference type="NCBI Taxonomy" id="1384487"/>
    <lineage>
        <taxon>Bacteria</taxon>
        <taxon>Pseudomonadati</taxon>
        <taxon>Pseudomonadota</taxon>
        <taxon>Betaproteobacteria</taxon>
        <taxon>Burkholderiales</taxon>
        <taxon>Burkholderiaceae</taxon>
        <taxon>Formosimonas</taxon>
    </lineage>
</organism>
<proteinExistence type="inferred from homology"/>
<comment type="pathway">
    <text evidence="9">Protein modification; lipoprotein biosynthesis (N-acyl transfer).</text>
</comment>
<keyword evidence="6 9" id="KW-1133">Transmembrane helix</keyword>
<evidence type="ECO:0000313" key="11">
    <source>
        <dbReference type="EMBL" id="GHA67246.1"/>
    </source>
</evidence>
<evidence type="ECO:0000259" key="10">
    <source>
        <dbReference type="PROSITE" id="PS50263"/>
    </source>
</evidence>
<dbReference type="RefSeq" id="WP_189491017.1">
    <property type="nucleotide sequence ID" value="NZ_BMZG01000002.1"/>
</dbReference>
<dbReference type="EC" id="2.3.1.269" evidence="9"/>
<keyword evidence="8 9" id="KW-0012">Acyltransferase</keyword>
<dbReference type="InterPro" id="IPR045378">
    <property type="entry name" value="LNT_N"/>
</dbReference>
<dbReference type="InterPro" id="IPR003010">
    <property type="entry name" value="C-N_Hydrolase"/>
</dbReference>
<dbReference type="EMBL" id="BMZG01000002">
    <property type="protein sequence ID" value="GHA67246.1"/>
    <property type="molecule type" value="Genomic_DNA"/>
</dbReference>
<keyword evidence="4 9" id="KW-0808">Transferase</keyword>
<comment type="subcellular location">
    <subcellularLocation>
        <location evidence="1 9">Cell membrane</location>
        <topology evidence="1 9">Multi-pass membrane protein</topology>
    </subcellularLocation>
</comment>
<dbReference type="Proteomes" id="UP000614287">
    <property type="component" value="Unassembled WGS sequence"/>
</dbReference>
<dbReference type="Gene3D" id="3.60.110.10">
    <property type="entry name" value="Carbon-nitrogen hydrolase"/>
    <property type="match status" value="1"/>
</dbReference>
<dbReference type="InterPro" id="IPR004563">
    <property type="entry name" value="Apolipo_AcylTrfase"/>
</dbReference>
<name>A0A8J3CMJ1_9BURK</name>
<dbReference type="CDD" id="cd07571">
    <property type="entry name" value="ALP_N-acyl_transferase"/>
    <property type="match status" value="1"/>
</dbReference>
<comment type="similarity">
    <text evidence="2 9">Belongs to the CN hydrolase family. Apolipoprotein N-acyltransferase subfamily.</text>
</comment>
<evidence type="ECO:0000256" key="9">
    <source>
        <dbReference type="HAMAP-Rule" id="MF_01148"/>
    </source>
</evidence>
<accession>A0A8J3CMJ1</accession>
<evidence type="ECO:0000256" key="6">
    <source>
        <dbReference type="ARBA" id="ARBA00022989"/>
    </source>
</evidence>
<keyword evidence="12" id="KW-1185">Reference proteome</keyword>
<feature type="transmembrane region" description="Helical" evidence="9">
    <location>
        <begin position="209"/>
        <end position="232"/>
    </location>
</feature>
<evidence type="ECO:0000256" key="4">
    <source>
        <dbReference type="ARBA" id="ARBA00022679"/>
    </source>
</evidence>
<gene>
    <name evidence="11" type="primary">cutE</name>
    <name evidence="9" type="synonym">lnt</name>
    <name evidence="11" type="ORF">GCM10009007_04790</name>
</gene>
<evidence type="ECO:0000256" key="1">
    <source>
        <dbReference type="ARBA" id="ARBA00004651"/>
    </source>
</evidence>
<sequence length="542" mass="58912">MVYLWAFLLGLLQAASFSLGTTGSASGLLQVLSLAGLFYLWAVSRRVVWVTFCFGWAWLGVGLYWLHFSMHDIGGLPAPLSGLAIFLLASYLTVFYVLAALVFRRFESRAREFESVHTWCASFVIGLPCLWVLAELGRGYVFTGFPWLMGGYAHVDNPLTKGWFAIFGAYGVGFVASIFAAVMAWLLVSLTNRRGDVSRSVETLVMARVVVWPVFVVAALAVVGLVLQGVSWGQSATSLTVRLVQPNVSQSIKFNESAIVRNTELFLKVAASSDAPLTVFPETALPYPWTMAPQAPLAALSDELKKDAGAGNSRAVIMGSVGVDAVQRDADGQPTLYNSAMWLDANGDVFNPARYDKIHLLPFGEVVPFGFQWFVDAMNIPLGGYGRGDSMKPFSLQTAKGVVNVGVNICYENEFGEELIRAWDSGDAAAPNLIVNVTNLGWFGTIDVSTSQMQHLQMSRARALEMARPVIVATNTGLSANIDAAGEVVDLLPPEKAVIQDVSVQTMTGRTPFTYWGNLPLLAIVSFVFGLNIFLRHRYSGA</sequence>
<feature type="transmembrane region" description="Helical" evidence="9">
    <location>
        <begin position="163"/>
        <end position="188"/>
    </location>
</feature>
<feature type="transmembrane region" description="Helical" evidence="9">
    <location>
        <begin position="115"/>
        <end position="134"/>
    </location>
</feature>
<reference evidence="11" key="2">
    <citation type="submission" date="2020-09" db="EMBL/GenBank/DDBJ databases">
        <authorList>
            <person name="Sun Q."/>
            <person name="Kim S."/>
        </authorList>
    </citation>
    <scope>NUCLEOTIDE SEQUENCE</scope>
    <source>
        <strain evidence="11">KCTC 32501</strain>
    </source>
</reference>
<dbReference type="PROSITE" id="PS50263">
    <property type="entry name" value="CN_HYDROLASE"/>
    <property type="match status" value="1"/>
</dbReference>
<dbReference type="Pfam" id="PF00795">
    <property type="entry name" value="CN_hydrolase"/>
    <property type="match status" value="1"/>
</dbReference>
<keyword evidence="3 9" id="KW-1003">Cell membrane</keyword>
<dbReference type="GO" id="GO:0016410">
    <property type="term" value="F:N-acyltransferase activity"/>
    <property type="evidence" value="ECO:0007669"/>
    <property type="project" value="UniProtKB-UniRule"/>
</dbReference>
<comment type="catalytic activity">
    <reaction evidence="9">
        <text>N-terminal S-1,2-diacyl-sn-glyceryl-L-cysteinyl-[lipoprotein] + a glycerophospholipid = N-acyl-S-1,2-diacyl-sn-glyceryl-L-cysteinyl-[lipoprotein] + a 2-acyl-sn-glycero-3-phospholipid + H(+)</text>
        <dbReference type="Rhea" id="RHEA:48228"/>
        <dbReference type="Rhea" id="RHEA-COMP:14681"/>
        <dbReference type="Rhea" id="RHEA-COMP:14684"/>
        <dbReference type="ChEBI" id="CHEBI:15378"/>
        <dbReference type="ChEBI" id="CHEBI:136912"/>
        <dbReference type="ChEBI" id="CHEBI:140656"/>
        <dbReference type="ChEBI" id="CHEBI:140657"/>
        <dbReference type="ChEBI" id="CHEBI:140660"/>
        <dbReference type="EC" id="2.3.1.269"/>
    </reaction>
</comment>
<dbReference type="HAMAP" id="MF_01148">
    <property type="entry name" value="Lnt"/>
    <property type="match status" value="1"/>
</dbReference>
<keyword evidence="5 9" id="KW-0812">Transmembrane</keyword>
<evidence type="ECO:0000256" key="5">
    <source>
        <dbReference type="ARBA" id="ARBA00022692"/>
    </source>
</evidence>
<feature type="domain" description="CN hydrolase" evidence="10">
    <location>
        <begin position="244"/>
        <end position="506"/>
    </location>
</feature>
<dbReference type="GO" id="GO:0042158">
    <property type="term" value="P:lipoprotein biosynthetic process"/>
    <property type="evidence" value="ECO:0007669"/>
    <property type="project" value="UniProtKB-UniRule"/>
</dbReference>
<evidence type="ECO:0000256" key="3">
    <source>
        <dbReference type="ARBA" id="ARBA00022475"/>
    </source>
</evidence>
<feature type="transmembrane region" description="Helical" evidence="9">
    <location>
        <begin position="47"/>
        <end position="68"/>
    </location>
</feature>
<dbReference type="GO" id="GO:0005886">
    <property type="term" value="C:plasma membrane"/>
    <property type="evidence" value="ECO:0007669"/>
    <property type="project" value="UniProtKB-SubCell"/>
</dbReference>